<dbReference type="PANTHER" id="PTHR45804">
    <property type="entry name" value="SEGMENTATION PROTEIN FUSHI TARAZU-LIKE PROTEIN"/>
    <property type="match status" value="1"/>
</dbReference>
<evidence type="ECO:0000256" key="7">
    <source>
        <dbReference type="SAM" id="MobiDB-lite"/>
    </source>
</evidence>
<evidence type="ECO:0000256" key="6">
    <source>
        <dbReference type="RuleBase" id="RU000682"/>
    </source>
</evidence>
<feature type="compositionally biased region" description="Polar residues" evidence="7">
    <location>
        <begin position="13"/>
        <end position="25"/>
    </location>
</feature>
<evidence type="ECO:0000313" key="10">
    <source>
        <dbReference type="Proteomes" id="UP000268162"/>
    </source>
</evidence>
<dbReference type="CDD" id="cd00086">
    <property type="entry name" value="homeodomain"/>
    <property type="match status" value="1"/>
</dbReference>
<keyword evidence="4" id="KW-0804">Transcription</keyword>
<dbReference type="Gene3D" id="1.10.10.60">
    <property type="entry name" value="Homeodomain-like"/>
    <property type="match status" value="1"/>
</dbReference>
<keyword evidence="10" id="KW-1185">Reference proteome</keyword>
<dbReference type="InterPro" id="IPR051003">
    <property type="entry name" value="AP_axis_regulatory_Homeobox"/>
</dbReference>
<keyword evidence="5 6" id="KW-0539">Nucleus</keyword>
<keyword evidence="5 6" id="KW-0371">Homeobox</keyword>
<dbReference type="GO" id="GO:0005634">
    <property type="term" value="C:nucleus"/>
    <property type="evidence" value="ECO:0007669"/>
    <property type="project" value="UniProtKB-SubCell"/>
</dbReference>
<dbReference type="InterPro" id="IPR001356">
    <property type="entry name" value="HD"/>
</dbReference>
<feature type="compositionally biased region" description="Polar residues" evidence="7">
    <location>
        <begin position="460"/>
        <end position="476"/>
    </location>
</feature>
<feature type="DNA-binding region" description="Homeobox" evidence="5">
    <location>
        <begin position="404"/>
        <end position="463"/>
    </location>
</feature>
<dbReference type="STRING" id="215637.A0A4P9ZN45"/>
<dbReference type="SUPFAM" id="SSF46689">
    <property type="entry name" value="Homeodomain-like"/>
    <property type="match status" value="1"/>
</dbReference>
<dbReference type="Pfam" id="PF00046">
    <property type="entry name" value="Homeodomain"/>
    <property type="match status" value="1"/>
</dbReference>
<accession>A0A4P9ZN45</accession>
<protein>
    <recommendedName>
        <fullName evidence="8">Homeobox domain-containing protein</fullName>
    </recommendedName>
</protein>
<keyword evidence="2" id="KW-0217">Developmental protein</keyword>
<dbReference type="Proteomes" id="UP000268162">
    <property type="component" value="Unassembled WGS sequence"/>
</dbReference>
<keyword evidence="5 6" id="KW-0238">DNA-binding</keyword>
<name>A0A4P9ZN45_9FUNG</name>
<dbReference type="EMBL" id="ML003149">
    <property type="protein sequence ID" value="RKP34575.1"/>
    <property type="molecule type" value="Genomic_DNA"/>
</dbReference>
<feature type="domain" description="Homeobox" evidence="8">
    <location>
        <begin position="402"/>
        <end position="462"/>
    </location>
</feature>
<keyword evidence="3" id="KW-0805">Transcription regulation</keyword>
<feature type="compositionally biased region" description="Polar residues" evidence="7">
    <location>
        <begin position="506"/>
        <end position="525"/>
    </location>
</feature>
<evidence type="ECO:0000256" key="5">
    <source>
        <dbReference type="PROSITE-ProRule" id="PRU00108"/>
    </source>
</evidence>
<dbReference type="PROSITE" id="PS50071">
    <property type="entry name" value="HOMEOBOX_2"/>
    <property type="match status" value="1"/>
</dbReference>
<evidence type="ECO:0000256" key="3">
    <source>
        <dbReference type="ARBA" id="ARBA00023015"/>
    </source>
</evidence>
<evidence type="ECO:0000256" key="2">
    <source>
        <dbReference type="ARBA" id="ARBA00022473"/>
    </source>
</evidence>
<feature type="region of interest" description="Disordered" evidence="7">
    <location>
        <begin position="455"/>
        <end position="479"/>
    </location>
</feature>
<proteinExistence type="predicted"/>
<evidence type="ECO:0000256" key="4">
    <source>
        <dbReference type="ARBA" id="ARBA00023163"/>
    </source>
</evidence>
<reference evidence="10" key="1">
    <citation type="journal article" date="2018" name="Nat. Microbiol.">
        <title>Leveraging single-cell genomics to expand the fungal tree of life.</title>
        <authorList>
            <person name="Ahrendt S.R."/>
            <person name="Quandt C.A."/>
            <person name="Ciobanu D."/>
            <person name="Clum A."/>
            <person name="Salamov A."/>
            <person name="Andreopoulos B."/>
            <person name="Cheng J.F."/>
            <person name="Woyke T."/>
            <person name="Pelin A."/>
            <person name="Henrissat B."/>
            <person name="Reynolds N.K."/>
            <person name="Benny G.L."/>
            <person name="Smith M.E."/>
            <person name="James T.Y."/>
            <person name="Grigoriev I.V."/>
        </authorList>
    </citation>
    <scope>NUCLEOTIDE SEQUENCE [LARGE SCALE GENOMIC DNA]</scope>
    <source>
        <strain evidence="10">RSA 468</strain>
    </source>
</reference>
<gene>
    <name evidence="9" type="ORF">BJ085DRAFT_31814</name>
</gene>
<sequence length="569" mass="59064">MEGWENPMFPWNVAQTKGPTSTNSPQNYMPHVESDESYLTRPVPPALVGSMPPNGASPGVTYAPQVPHYMRGVAAGNPGSTGMGVGASPVASLAPDMTALGGAGMYSPRLAAGGPIVPPNTAAMYGAGNRTAPPLLTVPVAPQNIAASNPALMAAAAASRSGVTGLGPNMAIAAASPGMNSNFHMELIALLSQPNGLAELQNQLNHLPPHQAHQVLQRIQALMGGVIPQVQAPVPTVVASTSEFYASPIQPPPPANTDFHNDLCIEFDASESPEPVPVPVPREMPVNVSLPVPTSTHPLTTLTPTPTTPLITENVATGAPQPSPVAATSSPTSSAVLTNIPHPASISPRVANMASTMGPISASPAMTIVSSIASSSPQITSPDPLLYESEASANASASPDMSAGRRPRVFFTPFQNQVLECVYFRNSAPTLEFRRQLADRLNLSESQLTKWFYRRRQKSKSSGNTGSATTAGQLPSSDPAYPFAVEDSVKSLVDSVFTSIPDRSPPLNSATSLGSSSPAIPSQVQPTPAPTPNPFTPNPFTLNPTIPVIRIPKSSVTAPDPASLAQWCG</sequence>
<feature type="compositionally biased region" description="Pro residues" evidence="7">
    <location>
        <begin position="527"/>
        <end position="537"/>
    </location>
</feature>
<dbReference type="SMART" id="SM00389">
    <property type="entry name" value="HOX"/>
    <property type="match status" value="1"/>
</dbReference>
<feature type="region of interest" description="Disordered" evidence="7">
    <location>
        <begin position="503"/>
        <end position="541"/>
    </location>
</feature>
<comment type="subcellular location">
    <subcellularLocation>
        <location evidence="1 5 6">Nucleus</location>
    </subcellularLocation>
</comment>
<organism evidence="9 10">
    <name type="scientific">Dimargaris cristalligena</name>
    <dbReference type="NCBI Taxonomy" id="215637"/>
    <lineage>
        <taxon>Eukaryota</taxon>
        <taxon>Fungi</taxon>
        <taxon>Fungi incertae sedis</taxon>
        <taxon>Zoopagomycota</taxon>
        <taxon>Kickxellomycotina</taxon>
        <taxon>Dimargaritomycetes</taxon>
        <taxon>Dimargaritales</taxon>
        <taxon>Dimargaritaceae</taxon>
        <taxon>Dimargaris</taxon>
    </lineage>
</organism>
<evidence type="ECO:0000259" key="8">
    <source>
        <dbReference type="PROSITE" id="PS50071"/>
    </source>
</evidence>
<dbReference type="AlphaFoldDB" id="A0A4P9ZN45"/>
<feature type="region of interest" description="Disordered" evidence="7">
    <location>
        <begin position="1"/>
        <end position="25"/>
    </location>
</feature>
<evidence type="ECO:0000313" key="9">
    <source>
        <dbReference type="EMBL" id="RKP34575.1"/>
    </source>
</evidence>
<dbReference type="InterPro" id="IPR009057">
    <property type="entry name" value="Homeodomain-like_sf"/>
</dbReference>
<dbReference type="GO" id="GO:0003677">
    <property type="term" value="F:DNA binding"/>
    <property type="evidence" value="ECO:0007669"/>
    <property type="project" value="UniProtKB-UniRule"/>
</dbReference>
<evidence type="ECO:0000256" key="1">
    <source>
        <dbReference type="ARBA" id="ARBA00004123"/>
    </source>
</evidence>